<keyword evidence="4" id="KW-0736">Signalosome</keyword>
<evidence type="ECO:0000256" key="5">
    <source>
        <dbReference type="ARBA" id="ARBA00023242"/>
    </source>
</evidence>
<sequence>MKIMRLLFIADHCSDKKIGNPSMKLDALRMAYDEIKKGENTQLMREVAQKINGRLGPGTSSMWCDTVDRKAEQKKEKLENELNAYR</sequence>
<keyword evidence="7" id="KW-1185">Reference proteome</keyword>
<reference evidence="6 7" key="1">
    <citation type="journal article" date="2023" name="Plants (Basel)">
        <title>Bridging the Gap: Combining Genomics and Transcriptomics Approaches to Understand Stylosanthes scabra, an Orphan Legume from the Brazilian Caatinga.</title>
        <authorList>
            <person name="Ferreira-Neto J.R.C."/>
            <person name="da Silva M.D."/>
            <person name="Binneck E."/>
            <person name="de Melo N.F."/>
            <person name="da Silva R.H."/>
            <person name="de Melo A.L.T.M."/>
            <person name="Pandolfi V."/>
            <person name="Bustamante F.O."/>
            <person name="Brasileiro-Vidal A.C."/>
            <person name="Benko-Iseppon A.M."/>
        </authorList>
    </citation>
    <scope>NUCLEOTIDE SEQUENCE [LARGE SCALE GENOMIC DNA]</scope>
    <source>
        <tissue evidence="6">Leaves</tissue>
    </source>
</reference>
<evidence type="ECO:0000313" key="7">
    <source>
        <dbReference type="Proteomes" id="UP001341840"/>
    </source>
</evidence>
<comment type="caution">
    <text evidence="6">The sequence shown here is derived from an EMBL/GenBank/DDBJ whole genome shotgun (WGS) entry which is preliminary data.</text>
</comment>
<evidence type="ECO:0000256" key="3">
    <source>
        <dbReference type="ARBA" id="ARBA00022490"/>
    </source>
</evidence>
<dbReference type="PANTHER" id="PTHR14145:SF2">
    <property type="entry name" value="COP9 SIGNALOSOME COMPLEX SUBUNIT 1"/>
    <property type="match status" value="1"/>
</dbReference>
<keyword evidence="3" id="KW-0963">Cytoplasm</keyword>
<dbReference type="Proteomes" id="UP001341840">
    <property type="component" value="Unassembled WGS sequence"/>
</dbReference>
<evidence type="ECO:0000313" key="6">
    <source>
        <dbReference type="EMBL" id="MED6138547.1"/>
    </source>
</evidence>
<dbReference type="PANTHER" id="PTHR14145">
    <property type="entry name" value="26S PROTESOME SUBUNIT 6"/>
    <property type="match status" value="1"/>
</dbReference>
<dbReference type="EMBL" id="JASCZI010061369">
    <property type="protein sequence ID" value="MED6138547.1"/>
    <property type="molecule type" value="Genomic_DNA"/>
</dbReference>
<proteinExistence type="predicted"/>
<comment type="subcellular location">
    <subcellularLocation>
        <location evidence="2">Cytoplasm</location>
    </subcellularLocation>
    <subcellularLocation>
        <location evidence="1">Nucleus</location>
    </subcellularLocation>
</comment>
<gene>
    <name evidence="6" type="primary">CSN1_4</name>
    <name evidence="6" type="ORF">PIB30_075233</name>
</gene>
<evidence type="ECO:0000256" key="4">
    <source>
        <dbReference type="ARBA" id="ARBA00022790"/>
    </source>
</evidence>
<name>A0ABU6SQ18_9FABA</name>
<dbReference type="Gene3D" id="1.25.40.570">
    <property type="match status" value="1"/>
</dbReference>
<accession>A0ABU6SQ18</accession>
<dbReference type="InterPro" id="IPR019585">
    <property type="entry name" value="Rpn7/CSN1"/>
</dbReference>
<protein>
    <submittedName>
        <fullName evidence="6">COP9/signalosome complex subunit Csn1</fullName>
    </submittedName>
</protein>
<feature type="non-terminal residue" evidence="6">
    <location>
        <position position="86"/>
    </location>
</feature>
<organism evidence="6 7">
    <name type="scientific">Stylosanthes scabra</name>
    <dbReference type="NCBI Taxonomy" id="79078"/>
    <lineage>
        <taxon>Eukaryota</taxon>
        <taxon>Viridiplantae</taxon>
        <taxon>Streptophyta</taxon>
        <taxon>Embryophyta</taxon>
        <taxon>Tracheophyta</taxon>
        <taxon>Spermatophyta</taxon>
        <taxon>Magnoliopsida</taxon>
        <taxon>eudicotyledons</taxon>
        <taxon>Gunneridae</taxon>
        <taxon>Pentapetalae</taxon>
        <taxon>rosids</taxon>
        <taxon>fabids</taxon>
        <taxon>Fabales</taxon>
        <taxon>Fabaceae</taxon>
        <taxon>Papilionoideae</taxon>
        <taxon>50 kb inversion clade</taxon>
        <taxon>dalbergioids sensu lato</taxon>
        <taxon>Dalbergieae</taxon>
        <taxon>Pterocarpus clade</taxon>
        <taxon>Stylosanthes</taxon>
    </lineage>
</organism>
<keyword evidence="5" id="KW-0539">Nucleus</keyword>
<evidence type="ECO:0000256" key="1">
    <source>
        <dbReference type="ARBA" id="ARBA00004123"/>
    </source>
</evidence>
<evidence type="ECO:0000256" key="2">
    <source>
        <dbReference type="ARBA" id="ARBA00004496"/>
    </source>
</evidence>